<evidence type="ECO:0000313" key="3">
    <source>
        <dbReference type="Proteomes" id="UP000887159"/>
    </source>
</evidence>
<dbReference type="EMBL" id="BMAU01021233">
    <property type="protein sequence ID" value="GFY02861.1"/>
    <property type="molecule type" value="Genomic_DNA"/>
</dbReference>
<reference evidence="2" key="1">
    <citation type="submission" date="2020-08" db="EMBL/GenBank/DDBJ databases">
        <title>Multicomponent nature underlies the extraordinary mechanical properties of spider dragline silk.</title>
        <authorList>
            <person name="Kono N."/>
            <person name="Nakamura H."/>
            <person name="Mori M."/>
            <person name="Yoshida Y."/>
            <person name="Ohtoshi R."/>
            <person name="Malay A.D."/>
            <person name="Moran D.A.P."/>
            <person name="Tomita M."/>
            <person name="Numata K."/>
            <person name="Arakawa K."/>
        </authorList>
    </citation>
    <scope>NUCLEOTIDE SEQUENCE</scope>
</reference>
<name>A0A8X6RY58_TRICX</name>
<evidence type="ECO:0000256" key="1">
    <source>
        <dbReference type="SAM" id="MobiDB-lite"/>
    </source>
</evidence>
<protein>
    <submittedName>
        <fullName evidence="2">Uncharacterized protein</fullName>
    </submittedName>
</protein>
<sequence>MEVSGSAFIPPTPLGRQDAEGATLGVGRSQSNQPELGILNQNKEMERASKLATAFQVTIPCHRNEFELRQS</sequence>
<organism evidence="2 3">
    <name type="scientific">Trichonephila clavipes</name>
    <name type="common">Golden silk orbweaver</name>
    <name type="synonym">Nephila clavipes</name>
    <dbReference type="NCBI Taxonomy" id="2585209"/>
    <lineage>
        <taxon>Eukaryota</taxon>
        <taxon>Metazoa</taxon>
        <taxon>Ecdysozoa</taxon>
        <taxon>Arthropoda</taxon>
        <taxon>Chelicerata</taxon>
        <taxon>Arachnida</taxon>
        <taxon>Araneae</taxon>
        <taxon>Araneomorphae</taxon>
        <taxon>Entelegynae</taxon>
        <taxon>Araneoidea</taxon>
        <taxon>Nephilidae</taxon>
        <taxon>Trichonephila</taxon>
    </lineage>
</organism>
<feature type="region of interest" description="Disordered" evidence="1">
    <location>
        <begin position="1"/>
        <end position="36"/>
    </location>
</feature>
<dbReference type="AlphaFoldDB" id="A0A8X6RY58"/>
<keyword evidence="3" id="KW-1185">Reference proteome</keyword>
<accession>A0A8X6RY58</accession>
<proteinExistence type="predicted"/>
<comment type="caution">
    <text evidence="2">The sequence shown here is derived from an EMBL/GenBank/DDBJ whole genome shotgun (WGS) entry which is preliminary data.</text>
</comment>
<dbReference type="Proteomes" id="UP000887159">
    <property type="component" value="Unassembled WGS sequence"/>
</dbReference>
<evidence type="ECO:0000313" key="2">
    <source>
        <dbReference type="EMBL" id="GFY02861.1"/>
    </source>
</evidence>
<gene>
    <name evidence="2" type="ORF">TNCV_3507411</name>
</gene>